<comment type="caution">
    <text evidence="2">The sequence shown here is derived from an EMBL/GenBank/DDBJ whole genome shotgun (WGS) entry which is preliminary data.</text>
</comment>
<proteinExistence type="predicted"/>
<keyword evidence="3" id="KW-1185">Reference proteome</keyword>
<dbReference type="PANTHER" id="PTHR34207:SF17">
    <property type="entry name" value="PROTEIN BIC2"/>
    <property type="match status" value="1"/>
</dbReference>
<feature type="region of interest" description="Disordered" evidence="1">
    <location>
        <begin position="1"/>
        <end position="82"/>
    </location>
</feature>
<dbReference type="Gramene" id="Manes.11G161700.1.v8.1">
    <property type="protein sequence ID" value="Manes.11G161700.1.v8.1.CDS.1"/>
    <property type="gene ID" value="Manes.11G161700.v8.1"/>
</dbReference>
<dbReference type="Proteomes" id="UP000091857">
    <property type="component" value="Chromosome 11"/>
</dbReference>
<organism evidence="2 3">
    <name type="scientific">Manihot esculenta</name>
    <name type="common">Cassava</name>
    <name type="synonym">Jatropha manihot</name>
    <dbReference type="NCBI Taxonomy" id="3983"/>
    <lineage>
        <taxon>Eukaryota</taxon>
        <taxon>Viridiplantae</taxon>
        <taxon>Streptophyta</taxon>
        <taxon>Embryophyta</taxon>
        <taxon>Tracheophyta</taxon>
        <taxon>Spermatophyta</taxon>
        <taxon>Magnoliopsida</taxon>
        <taxon>eudicotyledons</taxon>
        <taxon>Gunneridae</taxon>
        <taxon>Pentapetalae</taxon>
        <taxon>rosids</taxon>
        <taxon>fabids</taxon>
        <taxon>Malpighiales</taxon>
        <taxon>Euphorbiaceae</taxon>
        <taxon>Crotonoideae</taxon>
        <taxon>Manihoteae</taxon>
        <taxon>Manihot</taxon>
    </lineage>
</organism>
<name>A0A2C9V3U7_MANES</name>
<dbReference type="GO" id="GO:0009785">
    <property type="term" value="P:blue light signaling pathway"/>
    <property type="evidence" value="ECO:0007669"/>
    <property type="project" value="InterPro"/>
</dbReference>
<dbReference type="EMBL" id="CM004397">
    <property type="protein sequence ID" value="OAY38204.1"/>
    <property type="molecule type" value="Genomic_DNA"/>
</dbReference>
<dbReference type="CDD" id="cd22645">
    <property type="entry name" value="BIC1_CID"/>
    <property type="match status" value="1"/>
</dbReference>
<dbReference type="InterPro" id="IPR040374">
    <property type="entry name" value="BIC"/>
</dbReference>
<feature type="compositionally biased region" description="Low complexity" evidence="1">
    <location>
        <begin position="49"/>
        <end position="61"/>
    </location>
</feature>
<evidence type="ECO:0000256" key="1">
    <source>
        <dbReference type="SAM" id="MobiDB-lite"/>
    </source>
</evidence>
<dbReference type="OrthoDB" id="672067at2759"/>
<sequence length="144" mass="16268">MDLSSNNHESNTSTTKTTPSCLPLLESPAKINMDSKPDHENPLGAQYQSSPRSSFSSPGPGQYLVDSKDKEKDGGRERLKRHREEVAEKVMIPDKWSQENFLMDWIDYSSFDKILAPNGIASAREALMADGRRRAQRLRIESRC</sequence>
<evidence type="ECO:0000313" key="3">
    <source>
        <dbReference type="Proteomes" id="UP000091857"/>
    </source>
</evidence>
<protein>
    <submittedName>
        <fullName evidence="2">Uncharacterized protein</fullName>
    </submittedName>
</protein>
<evidence type="ECO:0000313" key="2">
    <source>
        <dbReference type="EMBL" id="OAY38204.1"/>
    </source>
</evidence>
<reference evidence="3" key="1">
    <citation type="journal article" date="2016" name="Nat. Biotechnol.">
        <title>Sequencing wild and cultivated cassava and related species reveals extensive interspecific hybridization and genetic diversity.</title>
        <authorList>
            <person name="Bredeson J.V."/>
            <person name="Lyons J.B."/>
            <person name="Prochnik S.E."/>
            <person name="Wu G.A."/>
            <person name="Ha C.M."/>
            <person name="Edsinger-Gonzales E."/>
            <person name="Grimwood J."/>
            <person name="Schmutz J."/>
            <person name="Rabbi I.Y."/>
            <person name="Egesi C."/>
            <person name="Nauluvula P."/>
            <person name="Lebot V."/>
            <person name="Ndunguru J."/>
            <person name="Mkamilo G."/>
            <person name="Bart R.S."/>
            <person name="Setter T.L."/>
            <person name="Gleadow R.M."/>
            <person name="Kulakow P."/>
            <person name="Ferguson M.E."/>
            <person name="Rounsley S."/>
            <person name="Rokhsar D.S."/>
        </authorList>
    </citation>
    <scope>NUCLEOTIDE SEQUENCE [LARGE SCALE GENOMIC DNA]</scope>
    <source>
        <strain evidence="3">cv. AM560-2</strain>
    </source>
</reference>
<dbReference type="PANTHER" id="PTHR34207">
    <property type="entry name" value="PROTEIN BIC1"/>
    <property type="match status" value="1"/>
</dbReference>
<feature type="compositionally biased region" description="Low complexity" evidence="1">
    <location>
        <begin position="1"/>
        <end position="20"/>
    </location>
</feature>
<dbReference type="AlphaFoldDB" id="A0A2C9V3U7"/>
<gene>
    <name evidence="2" type="ORF">MANES_11G161700v8</name>
</gene>
<dbReference type="STRING" id="3983.A0A2C9V3U7"/>
<feature type="compositionally biased region" description="Basic and acidic residues" evidence="1">
    <location>
        <begin position="66"/>
        <end position="82"/>
    </location>
</feature>
<accession>A0A2C9V3U7</accession>